<gene>
    <name evidence="9" type="ORF">DXG03_003665</name>
</gene>
<dbReference type="EMBL" id="JABCKV010000022">
    <property type="protein sequence ID" value="KAG5646342.1"/>
    <property type="molecule type" value="Genomic_DNA"/>
</dbReference>
<dbReference type="GO" id="GO:0006508">
    <property type="term" value="P:proteolysis"/>
    <property type="evidence" value="ECO:0007669"/>
    <property type="project" value="UniProtKB-KW"/>
</dbReference>
<keyword evidence="7" id="KW-0482">Metalloprotease</keyword>
<evidence type="ECO:0000256" key="5">
    <source>
        <dbReference type="ARBA" id="ARBA00022801"/>
    </source>
</evidence>
<dbReference type="SMART" id="SM01351">
    <property type="entry name" value="Aspzincin_M35"/>
    <property type="match status" value="1"/>
</dbReference>
<dbReference type="InterPro" id="IPR024079">
    <property type="entry name" value="MetalloPept_cat_dom_sf"/>
</dbReference>
<reference evidence="9" key="1">
    <citation type="submission" date="2020-07" db="EMBL/GenBank/DDBJ databases">
        <authorList>
            <person name="Nieuwenhuis M."/>
            <person name="Van De Peppel L.J.J."/>
        </authorList>
    </citation>
    <scope>NUCLEOTIDE SEQUENCE</scope>
    <source>
        <strain evidence="9">AP01</strain>
        <tissue evidence="9">Mycelium</tissue>
    </source>
</reference>
<comment type="similarity">
    <text evidence="2">Belongs to the peptidase M35 family.</text>
</comment>
<dbReference type="Proteomes" id="UP000775547">
    <property type="component" value="Unassembled WGS sequence"/>
</dbReference>
<dbReference type="Gene3D" id="3.40.390.10">
    <property type="entry name" value="Collagenase (Catalytic Domain)"/>
    <property type="match status" value="1"/>
</dbReference>
<evidence type="ECO:0000256" key="1">
    <source>
        <dbReference type="ARBA" id="ARBA00001947"/>
    </source>
</evidence>
<keyword evidence="10" id="KW-1185">Reference proteome</keyword>
<evidence type="ECO:0000313" key="9">
    <source>
        <dbReference type="EMBL" id="KAG5646342.1"/>
    </source>
</evidence>
<name>A0A9P7GFT7_9AGAR</name>
<evidence type="ECO:0000256" key="4">
    <source>
        <dbReference type="ARBA" id="ARBA00022723"/>
    </source>
</evidence>
<dbReference type="AlphaFoldDB" id="A0A9P7GFT7"/>
<protein>
    <recommendedName>
        <fullName evidence="8">Lysine-specific metallo-endopeptidase domain-containing protein</fullName>
    </recommendedName>
</protein>
<keyword evidence="4" id="KW-0479">Metal-binding</keyword>
<evidence type="ECO:0000256" key="3">
    <source>
        <dbReference type="ARBA" id="ARBA00022670"/>
    </source>
</evidence>
<reference evidence="9" key="2">
    <citation type="submission" date="2021-10" db="EMBL/GenBank/DDBJ databases">
        <title>Phylogenomics reveals ancestral predisposition of the termite-cultivated fungus Termitomyces towards a domesticated lifestyle.</title>
        <authorList>
            <person name="Auxier B."/>
            <person name="Grum-Grzhimaylo A."/>
            <person name="Cardenas M.E."/>
            <person name="Lodge J.D."/>
            <person name="Laessoe T."/>
            <person name="Pedersen O."/>
            <person name="Smith M.E."/>
            <person name="Kuyper T.W."/>
            <person name="Franco-Molano E.A."/>
            <person name="Baroni T.J."/>
            <person name="Aanen D.K."/>
        </authorList>
    </citation>
    <scope>NUCLEOTIDE SEQUENCE</scope>
    <source>
        <strain evidence="9">AP01</strain>
        <tissue evidence="9">Mycelium</tissue>
    </source>
</reference>
<proteinExistence type="inferred from homology"/>
<comment type="caution">
    <text evidence="9">The sequence shown here is derived from an EMBL/GenBank/DDBJ whole genome shotgun (WGS) entry which is preliminary data.</text>
</comment>
<dbReference type="PANTHER" id="PTHR37016:SF3">
    <property type="entry name" value="NEUTRAL PROTEASE 2-RELATED"/>
    <property type="match status" value="1"/>
</dbReference>
<feature type="domain" description="Lysine-specific metallo-endopeptidase" evidence="8">
    <location>
        <begin position="15"/>
        <end position="141"/>
    </location>
</feature>
<evidence type="ECO:0000256" key="7">
    <source>
        <dbReference type="ARBA" id="ARBA00023049"/>
    </source>
</evidence>
<dbReference type="SUPFAM" id="SSF55486">
    <property type="entry name" value="Metalloproteases ('zincins'), catalytic domain"/>
    <property type="match status" value="1"/>
</dbReference>
<keyword evidence="3" id="KW-0645">Protease</keyword>
<keyword evidence="6" id="KW-0862">Zinc</keyword>
<dbReference type="OrthoDB" id="412874at2759"/>
<dbReference type="InterPro" id="IPR029463">
    <property type="entry name" value="Lys_MEP"/>
</dbReference>
<dbReference type="PANTHER" id="PTHR37016">
    <property type="match status" value="1"/>
</dbReference>
<evidence type="ECO:0000256" key="6">
    <source>
        <dbReference type="ARBA" id="ARBA00022833"/>
    </source>
</evidence>
<evidence type="ECO:0000313" key="10">
    <source>
        <dbReference type="Proteomes" id="UP000775547"/>
    </source>
</evidence>
<dbReference type="InterPro" id="IPR050414">
    <property type="entry name" value="Fungal_M35_metalloproteases"/>
</dbReference>
<dbReference type="GO" id="GO:0046872">
    <property type="term" value="F:metal ion binding"/>
    <property type="evidence" value="ECO:0007669"/>
    <property type="project" value="UniProtKB-KW"/>
</dbReference>
<dbReference type="Pfam" id="PF14521">
    <property type="entry name" value="Aspzincin_M35"/>
    <property type="match status" value="1"/>
</dbReference>
<comment type="cofactor">
    <cofactor evidence="1">
        <name>Zn(2+)</name>
        <dbReference type="ChEBI" id="CHEBI:29105"/>
    </cofactor>
</comment>
<evidence type="ECO:0000259" key="8">
    <source>
        <dbReference type="SMART" id="SM01351"/>
    </source>
</evidence>
<evidence type="ECO:0000256" key="2">
    <source>
        <dbReference type="ARBA" id="ARBA00010279"/>
    </source>
</evidence>
<dbReference type="GO" id="GO:0004222">
    <property type="term" value="F:metalloendopeptidase activity"/>
    <property type="evidence" value="ECO:0007669"/>
    <property type="project" value="InterPro"/>
</dbReference>
<accession>A0A9P7GFT7</accession>
<keyword evidence="5" id="KW-0378">Hydrolase</keyword>
<organism evidence="9 10">
    <name type="scientific">Asterophora parasitica</name>
    <dbReference type="NCBI Taxonomy" id="117018"/>
    <lineage>
        <taxon>Eukaryota</taxon>
        <taxon>Fungi</taxon>
        <taxon>Dikarya</taxon>
        <taxon>Basidiomycota</taxon>
        <taxon>Agaricomycotina</taxon>
        <taxon>Agaricomycetes</taxon>
        <taxon>Agaricomycetidae</taxon>
        <taxon>Agaricales</taxon>
        <taxon>Tricholomatineae</taxon>
        <taxon>Lyophyllaceae</taxon>
        <taxon>Asterophora</taxon>
    </lineage>
</organism>
<sequence length="147" mass="15877">MKGRKLGLIQMCTYKSASPRYTTWFGAYTDARHTTVTSHFSKISGNNLSSFKYDCTCTDSGTYAYVYPGTFGTIYLCGAFWNAPNTGTDSKAGTIIHESSHFTVNGGTNDVTYGQSSCKSLAISNPNSAVTNADSHEYFAENNPALA</sequence>